<dbReference type="PANTHER" id="PTHR11851">
    <property type="entry name" value="METALLOPROTEASE"/>
    <property type="match status" value="1"/>
</dbReference>
<evidence type="ECO:0000259" key="2">
    <source>
        <dbReference type="Pfam" id="PF05193"/>
    </source>
</evidence>
<keyword evidence="4" id="KW-1185">Reference proteome</keyword>
<gene>
    <name evidence="3" type="ORF">SAMN03080614_100634</name>
</gene>
<dbReference type="OrthoDB" id="9811314at2"/>
<evidence type="ECO:0000313" key="3">
    <source>
        <dbReference type="EMBL" id="SES75792.1"/>
    </source>
</evidence>
<evidence type="ECO:0000313" key="4">
    <source>
        <dbReference type="Proteomes" id="UP000243819"/>
    </source>
</evidence>
<proteinExistence type="predicted"/>
<dbReference type="EMBL" id="FOIF01000006">
    <property type="protein sequence ID" value="SES75792.1"/>
    <property type="molecule type" value="Genomic_DNA"/>
</dbReference>
<feature type="domain" description="Peptidase M16 C-terminal" evidence="2">
    <location>
        <begin position="175"/>
        <end position="356"/>
    </location>
</feature>
<dbReference type="InterPro" id="IPR050361">
    <property type="entry name" value="MPP/UQCRC_Complex"/>
</dbReference>
<dbReference type="STRING" id="1120990.SAMN03080614_100634"/>
<dbReference type="GO" id="GO:0046872">
    <property type="term" value="F:metal ion binding"/>
    <property type="evidence" value="ECO:0007669"/>
    <property type="project" value="InterPro"/>
</dbReference>
<dbReference type="InterPro" id="IPR007863">
    <property type="entry name" value="Peptidase_M16_C"/>
</dbReference>
<dbReference type="Pfam" id="PF05193">
    <property type="entry name" value="Peptidase_M16_C"/>
    <property type="match status" value="1"/>
</dbReference>
<feature type="domain" description="Peptidase M16 N-terminal" evidence="1">
    <location>
        <begin position="53"/>
        <end position="169"/>
    </location>
</feature>
<dbReference type="InterPro" id="IPR011765">
    <property type="entry name" value="Pept_M16_N"/>
</dbReference>
<organism evidence="3 4">
    <name type="scientific">Anaerobranca gottschalkii DSM 13577</name>
    <dbReference type="NCBI Taxonomy" id="1120990"/>
    <lineage>
        <taxon>Bacteria</taxon>
        <taxon>Bacillati</taxon>
        <taxon>Bacillota</taxon>
        <taxon>Clostridia</taxon>
        <taxon>Eubacteriales</taxon>
        <taxon>Proteinivoracaceae</taxon>
        <taxon>Anaerobranca</taxon>
    </lineage>
</organism>
<reference evidence="4" key="1">
    <citation type="submission" date="2016-10" db="EMBL/GenBank/DDBJ databases">
        <authorList>
            <person name="Varghese N."/>
            <person name="Submissions S."/>
        </authorList>
    </citation>
    <scope>NUCLEOTIDE SEQUENCE [LARGE SCALE GENOMIC DNA]</scope>
    <source>
        <strain evidence="4">DSM 13577</strain>
    </source>
</reference>
<dbReference type="Proteomes" id="UP000243819">
    <property type="component" value="Unassembled WGS sequence"/>
</dbReference>
<dbReference type="SUPFAM" id="SSF63411">
    <property type="entry name" value="LuxS/MPP-like metallohydrolase"/>
    <property type="match status" value="2"/>
</dbReference>
<sequence>MAVQTLEFKEVQEKGYKWEMDNGLTVFYLPKPKFKKTFGVFATNYGAVDFAEDNFPPGIAHFLEHKLFEEPHGNIEEEFAKLGVTVNAFTTHIHTCYFFSATGNFYPALELLLNFVQAPHFTEENVKKEQGIITQEIEMYRDDPTWVVYLNLLKALYPNHPVSKDIAGTVDDIMKITPEMLYNCYNKFYNPRNMVLLVAGDLDLNKLREFIEENQKEKGFGEKYKYIRSIPYDPFIPNKKLVEEKMEVARPILCLGFKDKDVGQKGKDLFKKEIATLLLMETILGRGSKLYNSLYDEGIIDSSFGVEYTAEDGFGHTILSLETDDPQGFVERLELEIEKIKEQGLDKEEFLLNKRKLEGLNLMELNSMENVVLGFMGDYFRDCNYFDRVEAIREVTFEDVQQRLVEHLDFKMSAISIINNGILTKKG</sequence>
<dbReference type="PANTHER" id="PTHR11851:SF134">
    <property type="entry name" value="ZINC-DEPENDENT PROTEASE"/>
    <property type="match status" value="1"/>
</dbReference>
<dbReference type="RefSeq" id="WP_091349082.1">
    <property type="nucleotide sequence ID" value="NZ_FOIF01000006.1"/>
</dbReference>
<dbReference type="NCBIfam" id="NF047421">
    <property type="entry name" value="YfmH_fam"/>
    <property type="match status" value="1"/>
</dbReference>
<dbReference type="Gene3D" id="3.30.830.10">
    <property type="entry name" value="Metalloenzyme, LuxS/M16 peptidase-like"/>
    <property type="match status" value="2"/>
</dbReference>
<evidence type="ECO:0000259" key="1">
    <source>
        <dbReference type="Pfam" id="PF00675"/>
    </source>
</evidence>
<name>A0A1H9Z2N1_9FIRM</name>
<dbReference type="Pfam" id="PF00675">
    <property type="entry name" value="Peptidase_M16"/>
    <property type="match status" value="1"/>
</dbReference>
<dbReference type="AlphaFoldDB" id="A0A1H9Z2N1"/>
<protein>
    <submittedName>
        <fullName evidence="3">Predicted Zn-dependent peptidase</fullName>
    </submittedName>
</protein>
<dbReference type="InterPro" id="IPR011249">
    <property type="entry name" value="Metalloenz_LuxS/M16"/>
</dbReference>
<accession>A0A1H9Z2N1</accession>